<dbReference type="InterPro" id="IPR031350">
    <property type="entry name" value="Goodbye_dom"/>
</dbReference>
<accession>A0AAE0K1Z6</accession>
<sequence length="222" mass="25015">MASSQLQAAPATDIDELATLWQAALDNYAADTGAQIQKYNKPVRDLDGIISWVRGEKVKFADFRNHGSYKLVRYRKWVKECLEGLTRVSKTVGHAAKLSFPPAEAICSAFDRLRPDYDTTVSFWRGFDSYLVELGLSPVQALRVPELQIVISKIFAEILLLSKTWTKHMKWGPTWGANQESSEMLCFTGSGSAFVVRGFQLPRHSRQSQYSQLCDSTVSMRI</sequence>
<gene>
    <name evidence="2" type="ORF">B0H63DRAFT_68900</name>
</gene>
<feature type="domain" description="Fungal STAND N-terminal Goodbye" evidence="1">
    <location>
        <begin position="21"/>
        <end position="109"/>
    </location>
</feature>
<organism evidence="2 3">
    <name type="scientific">Podospora didyma</name>
    <dbReference type="NCBI Taxonomy" id="330526"/>
    <lineage>
        <taxon>Eukaryota</taxon>
        <taxon>Fungi</taxon>
        <taxon>Dikarya</taxon>
        <taxon>Ascomycota</taxon>
        <taxon>Pezizomycotina</taxon>
        <taxon>Sordariomycetes</taxon>
        <taxon>Sordariomycetidae</taxon>
        <taxon>Sordariales</taxon>
        <taxon>Podosporaceae</taxon>
        <taxon>Podospora</taxon>
    </lineage>
</organism>
<dbReference type="EMBL" id="JAULSW010000010">
    <property type="protein sequence ID" value="KAK3368092.1"/>
    <property type="molecule type" value="Genomic_DNA"/>
</dbReference>
<name>A0AAE0K1Z6_9PEZI</name>
<proteinExistence type="predicted"/>
<dbReference type="AlphaFoldDB" id="A0AAE0K1Z6"/>
<dbReference type="Proteomes" id="UP001285441">
    <property type="component" value="Unassembled WGS sequence"/>
</dbReference>
<protein>
    <recommendedName>
        <fullName evidence="1">Fungal STAND N-terminal Goodbye domain-containing protein</fullName>
    </recommendedName>
</protein>
<keyword evidence="3" id="KW-1185">Reference proteome</keyword>
<evidence type="ECO:0000313" key="3">
    <source>
        <dbReference type="Proteomes" id="UP001285441"/>
    </source>
</evidence>
<reference evidence="2" key="2">
    <citation type="submission" date="2023-06" db="EMBL/GenBank/DDBJ databases">
        <authorList>
            <consortium name="Lawrence Berkeley National Laboratory"/>
            <person name="Haridas S."/>
            <person name="Hensen N."/>
            <person name="Bonometti L."/>
            <person name="Westerberg I."/>
            <person name="Brannstrom I.O."/>
            <person name="Guillou S."/>
            <person name="Cros-Aarteil S."/>
            <person name="Calhoun S."/>
            <person name="Kuo A."/>
            <person name="Mondo S."/>
            <person name="Pangilinan J."/>
            <person name="Riley R."/>
            <person name="LaButti K."/>
            <person name="Andreopoulos B."/>
            <person name="Lipzen A."/>
            <person name="Chen C."/>
            <person name="Yanf M."/>
            <person name="Daum C."/>
            <person name="Ng V."/>
            <person name="Clum A."/>
            <person name="Steindorff A."/>
            <person name="Ohm R."/>
            <person name="Martin F."/>
            <person name="Silar P."/>
            <person name="Natvig D."/>
            <person name="Lalanne C."/>
            <person name="Gautier V."/>
            <person name="Ament-velasquez S.L."/>
            <person name="Kruys A."/>
            <person name="Hutchinson M.I."/>
            <person name="Powell A.J."/>
            <person name="Barry K."/>
            <person name="Miller A.N."/>
            <person name="Grigoriev I.V."/>
            <person name="Debuchy R."/>
            <person name="Gladieux P."/>
            <person name="Thoren M.H."/>
            <person name="Johannesson H."/>
        </authorList>
    </citation>
    <scope>NUCLEOTIDE SEQUENCE</scope>
    <source>
        <strain evidence="2">CBS 232.78</strain>
    </source>
</reference>
<reference evidence="2" key="1">
    <citation type="journal article" date="2023" name="Mol. Phylogenet. Evol.">
        <title>Genome-scale phylogeny and comparative genomics of the fungal order Sordariales.</title>
        <authorList>
            <person name="Hensen N."/>
            <person name="Bonometti L."/>
            <person name="Westerberg I."/>
            <person name="Brannstrom I.O."/>
            <person name="Guillou S."/>
            <person name="Cros-Aarteil S."/>
            <person name="Calhoun S."/>
            <person name="Haridas S."/>
            <person name="Kuo A."/>
            <person name="Mondo S."/>
            <person name="Pangilinan J."/>
            <person name="Riley R."/>
            <person name="LaButti K."/>
            <person name="Andreopoulos B."/>
            <person name="Lipzen A."/>
            <person name="Chen C."/>
            <person name="Yan M."/>
            <person name="Daum C."/>
            <person name="Ng V."/>
            <person name="Clum A."/>
            <person name="Steindorff A."/>
            <person name="Ohm R.A."/>
            <person name="Martin F."/>
            <person name="Silar P."/>
            <person name="Natvig D.O."/>
            <person name="Lalanne C."/>
            <person name="Gautier V."/>
            <person name="Ament-Velasquez S.L."/>
            <person name="Kruys A."/>
            <person name="Hutchinson M.I."/>
            <person name="Powell A.J."/>
            <person name="Barry K."/>
            <person name="Miller A.N."/>
            <person name="Grigoriev I.V."/>
            <person name="Debuchy R."/>
            <person name="Gladieux P."/>
            <person name="Hiltunen Thoren M."/>
            <person name="Johannesson H."/>
        </authorList>
    </citation>
    <scope>NUCLEOTIDE SEQUENCE</scope>
    <source>
        <strain evidence="2">CBS 232.78</strain>
    </source>
</reference>
<dbReference type="Pfam" id="PF17109">
    <property type="entry name" value="Goodbye"/>
    <property type="match status" value="1"/>
</dbReference>
<comment type="caution">
    <text evidence="2">The sequence shown here is derived from an EMBL/GenBank/DDBJ whole genome shotgun (WGS) entry which is preliminary data.</text>
</comment>
<evidence type="ECO:0000259" key="1">
    <source>
        <dbReference type="Pfam" id="PF17109"/>
    </source>
</evidence>
<evidence type="ECO:0000313" key="2">
    <source>
        <dbReference type="EMBL" id="KAK3368092.1"/>
    </source>
</evidence>